<dbReference type="InterPro" id="IPR004499">
    <property type="entry name" value="Pro-tRNA-ligase_IIa_arc-type"/>
</dbReference>
<dbReference type="PROSITE" id="PS50862">
    <property type="entry name" value="AA_TRNA_LIGASE_II"/>
    <property type="match status" value="1"/>
</dbReference>
<dbReference type="SUPFAM" id="SSF64586">
    <property type="entry name" value="C-terminal domain of ProRS"/>
    <property type="match status" value="1"/>
</dbReference>
<dbReference type="InterPro" id="IPR004154">
    <property type="entry name" value="Anticodon-bd"/>
</dbReference>
<dbReference type="InterPro" id="IPR002314">
    <property type="entry name" value="aa-tRNA-synt_IIb"/>
</dbReference>
<organism evidence="9 10">
    <name type="scientific">Candidatus Dojkabacteria bacterium</name>
    <dbReference type="NCBI Taxonomy" id="2099670"/>
    <lineage>
        <taxon>Bacteria</taxon>
        <taxon>Candidatus Dojkabacteria</taxon>
    </lineage>
</organism>
<dbReference type="GO" id="GO:0006433">
    <property type="term" value="P:prolyl-tRNA aminoacylation"/>
    <property type="evidence" value="ECO:0007669"/>
    <property type="project" value="UniProtKB-UniRule"/>
</dbReference>
<dbReference type="Pfam" id="PF00587">
    <property type="entry name" value="tRNA-synt_2b"/>
    <property type="match status" value="1"/>
</dbReference>
<evidence type="ECO:0000259" key="8">
    <source>
        <dbReference type="PROSITE" id="PS50862"/>
    </source>
</evidence>
<dbReference type="SUPFAM" id="SSF52954">
    <property type="entry name" value="Class II aaRS ABD-related"/>
    <property type="match status" value="1"/>
</dbReference>
<dbReference type="HAMAP" id="MF_01571">
    <property type="entry name" value="Pro_tRNA_synth_type3"/>
    <property type="match status" value="1"/>
</dbReference>
<dbReference type="NCBIfam" id="TIGR00408">
    <property type="entry name" value="proS_fam_I"/>
    <property type="match status" value="1"/>
</dbReference>
<dbReference type="Pfam" id="PF09180">
    <property type="entry name" value="ProRS-C_1"/>
    <property type="match status" value="1"/>
</dbReference>
<name>A0A955I6E6_9BACT</name>
<sequence length="414" mass="47052">AYFPLFIPYSFLEREADHVEGFAPEVAVVTHAGGKELEEKLIVRPTSETIIYEMFKDWIQSYRDLPLKVNQWCNVVRWEKRTVPFLRTTEFLWQEGHTAHSTKEEAEKMVADALDMYHDFVRDFLAIYSIKGRKTEAEKFAGGEYTTTFECMMKDKKALQSGTSHLLSQEFAKSFNVQYLGEDGQQHYAWTTSWGLSTRIIGAIILMHGDDKGLVLPPQIAPTQVLIVPIFKSENRDQVASYVQEVEESLKNEGIRYEVDWSENSPGFKFSEGEMRGIPLRLEIGGKDIEKGVVTAVKRNDGSKSEIAKAEVTSQVNSLLGTIQQEIYAAAEQFTKDNTREVSSYDEFLELVNGTDEAVGFIKAYFCGEKDEEAKIKEETKYTTRCIPFDTIDTEGKCFKTGRPGKLTIFGKAY</sequence>
<keyword evidence="4" id="KW-0067">ATP-binding</keyword>
<dbReference type="Proteomes" id="UP000760819">
    <property type="component" value="Unassembled WGS sequence"/>
</dbReference>
<comment type="caution">
    <text evidence="9">The sequence shown here is derived from an EMBL/GenBank/DDBJ whole genome shotgun (WGS) entry which is preliminary data.</text>
</comment>
<evidence type="ECO:0000256" key="3">
    <source>
        <dbReference type="ARBA" id="ARBA00022741"/>
    </source>
</evidence>
<dbReference type="AlphaFoldDB" id="A0A955I6E6"/>
<dbReference type="InterPro" id="IPR016061">
    <property type="entry name" value="Pro-tRNA_ligase_II_C"/>
</dbReference>
<protein>
    <recommendedName>
        <fullName evidence="1 7">Proline--tRNA ligase</fullName>
        <ecNumber evidence="1 7">6.1.1.15</ecNumber>
    </recommendedName>
</protein>
<dbReference type="InterPro" id="IPR006195">
    <property type="entry name" value="aa-tRNA-synth_II"/>
</dbReference>
<dbReference type="Gene3D" id="3.30.930.10">
    <property type="entry name" value="Bira Bifunctional Protein, Domain 2"/>
    <property type="match status" value="1"/>
</dbReference>
<accession>A0A955I6E6</accession>
<dbReference type="InterPro" id="IPR017449">
    <property type="entry name" value="Pro-tRNA_synth_II"/>
</dbReference>
<keyword evidence="3" id="KW-0547">Nucleotide-binding</keyword>
<dbReference type="SUPFAM" id="SSF55681">
    <property type="entry name" value="Class II aaRS and biotin synthetases"/>
    <property type="match status" value="1"/>
</dbReference>
<evidence type="ECO:0000313" key="9">
    <source>
        <dbReference type="EMBL" id="MCA9379346.1"/>
    </source>
</evidence>
<dbReference type="GO" id="GO:0017101">
    <property type="term" value="C:aminoacyl-tRNA synthetase multienzyme complex"/>
    <property type="evidence" value="ECO:0007669"/>
    <property type="project" value="TreeGrafter"/>
</dbReference>
<evidence type="ECO:0000313" key="10">
    <source>
        <dbReference type="Proteomes" id="UP000760819"/>
    </source>
</evidence>
<feature type="non-terminal residue" evidence="9">
    <location>
        <position position="1"/>
    </location>
</feature>
<keyword evidence="6" id="KW-0030">Aminoacyl-tRNA synthetase</keyword>
<feature type="domain" description="Aminoacyl-transfer RNA synthetases class-II family profile" evidence="8">
    <location>
        <begin position="1"/>
        <end position="217"/>
    </location>
</feature>
<dbReference type="Gene3D" id="3.40.50.800">
    <property type="entry name" value="Anticodon-binding domain"/>
    <property type="match status" value="1"/>
</dbReference>
<evidence type="ECO:0000256" key="6">
    <source>
        <dbReference type="ARBA" id="ARBA00023146"/>
    </source>
</evidence>
<evidence type="ECO:0000256" key="4">
    <source>
        <dbReference type="ARBA" id="ARBA00022840"/>
    </source>
</evidence>
<dbReference type="Gene3D" id="3.30.110.30">
    <property type="entry name" value="C-terminal domain of ProRS"/>
    <property type="match status" value="1"/>
</dbReference>
<dbReference type="PANTHER" id="PTHR43382">
    <property type="entry name" value="PROLYL-TRNA SYNTHETASE"/>
    <property type="match status" value="1"/>
</dbReference>
<keyword evidence="2 9" id="KW-0436">Ligase</keyword>
<dbReference type="EMBL" id="JAGQLI010000149">
    <property type="protein sequence ID" value="MCA9379346.1"/>
    <property type="molecule type" value="Genomic_DNA"/>
</dbReference>
<dbReference type="GO" id="GO:0004827">
    <property type="term" value="F:proline-tRNA ligase activity"/>
    <property type="evidence" value="ECO:0007669"/>
    <property type="project" value="UniProtKB-UniRule"/>
</dbReference>
<reference evidence="9" key="1">
    <citation type="submission" date="2020-04" db="EMBL/GenBank/DDBJ databases">
        <authorList>
            <person name="Zhang T."/>
        </authorList>
    </citation>
    <scope>NUCLEOTIDE SEQUENCE</scope>
    <source>
        <strain evidence="9">HKST-UBA12</strain>
    </source>
</reference>
<dbReference type="SMART" id="SM00946">
    <property type="entry name" value="ProRS-C_1"/>
    <property type="match status" value="1"/>
</dbReference>
<evidence type="ECO:0000256" key="2">
    <source>
        <dbReference type="ARBA" id="ARBA00022598"/>
    </source>
</evidence>
<dbReference type="CDD" id="cd00862">
    <property type="entry name" value="ProRS_anticodon_zinc"/>
    <property type="match status" value="1"/>
</dbReference>
<dbReference type="GO" id="GO:0005524">
    <property type="term" value="F:ATP binding"/>
    <property type="evidence" value="ECO:0007669"/>
    <property type="project" value="UniProtKB-KW"/>
</dbReference>
<evidence type="ECO:0000256" key="5">
    <source>
        <dbReference type="ARBA" id="ARBA00022917"/>
    </source>
</evidence>
<proteinExistence type="inferred from homology"/>
<dbReference type="InterPro" id="IPR036621">
    <property type="entry name" value="Anticodon-bd_dom_sf"/>
</dbReference>
<dbReference type="GO" id="GO:0005737">
    <property type="term" value="C:cytoplasm"/>
    <property type="evidence" value="ECO:0007669"/>
    <property type="project" value="InterPro"/>
</dbReference>
<evidence type="ECO:0000256" key="1">
    <source>
        <dbReference type="ARBA" id="ARBA00012831"/>
    </source>
</evidence>
<dbReference type="InterPro" id="IPR045864">
    <property type="entry name" value="aa-tRNA-synth_II/BPL/LPL"/>
</dbReference>
<dbReference type="Pfam" id="PF03129">
    <property type="entry name" value="HGTP_anticodon"/>
    <property type="match status" value="1"/>
</dbReference>
<dbReference type="EC" id="6.1.1.15" evidence="1 7"/>
<gene>
    <name evidence="9" type="ORF">KC640_02870</name>
</gene>
<keyword evidence="5" id="KW-0648">Protein biosynthesis</keyword>
<dbReference type="PANTHER" id="PTHR43382:SF2">
    <property type="entry name" value="BIFUNCTIONAL GLUTAMATE_PROLINE--TRNA LIGASE"/>
    <property type="match status" value="1"/>
</dbReference>
<evidence type="ECO:0000256" key="7">
    <source>
        <dbReference type="NCBIfam" id="TIGR00408"/>
    </source>
</evidence>
<reference evidence="9" key="2">
    <citation type="journal article" date="2021" name="Microbiome">
        <title>Successional dynamics and alternative stable states in a saline activated sludge microbial community over 9 years.</title>
        <authorList>
            <person name="Wang Y."/>
            <person name="Ye J."/>
            <person name="Ju F."/>
            <person name="Liu L."/>
            <person name="Boyd J.A."/>
            <person name="Deng Y."/>
            <person name="Parks D.H."/>
            <person name="Jiang X."/>
            <person name="Yin X."/>
            <person name="Woodcroft B.J."/>
            <person name="Tyson G.W."/>
            <person name="Hugenholtz P."/>
            <person name="Polz M.F."/>
            <person name="Zhang T."/>
        </authorList>
    </citation>
    <scope>NUCLEOTIDE SEQUENCE</scope>
    <source>
        <strain evidence="9">HKST-UBA12</strain>
    </source>
</reference>